<sequence>MPSPSSPVRRSGLAALAALLCAALAGPAAAHTVWLEADSARAGDYLVRFGGHADKLESYPAEKLGAVHAYDAAGAPLAVQREDGAEGVRVRAAGAPVLLTASYDNGYWSKTANGKSINKPMNEVAGVRSAVHAIKFHKTIVQWGEQATRALGQPFELRPLAATPARAGQPLQLEVLIDGKPAPGIRVAFGEEGADAVSDDKGIATLTPRAGLNRLWAGRRQAVSNDPRLTELSIEYSLVFSAR</sequence>
<name>A1K7N0_AZOSB</name>
<reference evidence="2 3" key="1">
    <citation type="journal article" date="2006" name="Nat. Biotechnol.">
        <title>Complete genome of the mutualistic, N2-fixing grass endophyte Azoarcus sp. strain BH72.</title>
        <authorList>
            <person name="Krause A."/>
            <person name="Ramakumar A."/>
            <person name="Bartels D."/>
            <person name="Battistoni F."/>
            <person name="Bekel T."/>
            <person name="Boch J."/>
            <person name="Boehm M."/>
            <person name="Friedrich F."/>
            <person name="Hurek T."/>
            <person name="Krause L."/>
            <person name="Linke B."/>
            <person name="McHardy A.C."/>
            <person name="Sarkar A."/>
            <person name="Schneiker S."/>
            <person name="Syed A.A."/>
            <person name="Thauer R."/>
            <person name="Vorhoelter F.-J."/>
            <person name="Weidner S."/>
            <person name="Puehler A."/>
            <person name="Reinhold-Hurek B."/>
            <person name="Kaiser O."/>
            <person name="Goesmann A."/>
        </authorList>
    </citation>
    <scope>NUCLEOTIDE SEQUENCE [LARGE SCALE GENOMIC DNA]</scope>
    <source>
        <strain evidence="2 3">BH72</strain>
    </source>
</reference>
<dbReference type="AlphaFoldDB" id="A1K7N0"/>
<dbReference type="InterPro" id="IPR019613">
    <property type="entry name" value="DUF4198"/>
</dbReference>
<proteinExistence type="predicted"/>
<feature type="signal peptide" evidence="1">
    <location>
        <begin position="1"/>
        <end position="30"/>
    </location>
</feature>
<dbReference type="KEGG" id="azo:azo2218"/>
<protein>
    <submittedName>
        <fullName evidence="2">Cobalt transport system, periplasmic-binding protein</fullName>
    </submittedName>
</protein>
<gene>
    <name evidence="2" type="primary">cbiK</name>
    <name evidence="2" type="ordered locus">azo2218</name>
</gene>
<keyword evidence="1" id="KW-0732">Signal</keyword>
<evidence type="ECO:0000256" key="1">
    <source>
        <dbReference type="SAM" id="SignalP"/>
    </source>
</evidence>
<dbReference type="HOGENOM" id="CLU_096093_0_1_4"/>
<dbReference type="eggNOG" id="COG5266">
    <property type="taxonomic scope" value="Bacteria"/>
</dbReference>
<dbReference type="Proteomes" id="UP000002588">
    <property type="component" value="Chromosome"/>
</dbReference>
<organism evidence="2 3">
    <name type="scientific">Azoarcus sp. (strain BH72)</name>
    <dbReference type="NCBI Taxonomy" id="418699"/>
    <lineage>
        <taxon>Bacteria</taxon>
        <taxon>Pseudomonadati</taxon>
        <taxon>Pseudomonadota</taxon>
        <taxon>Betaproteobacteria</taxon>
        <taxon>Rhodocyclales</taxon>
        <taxon>Zoogloeaceae</taxon>
        <taxon>Azoarcus</taxon>
    </lineage>
</organism>
<keyword evidence="3" id="KW-1185">Reference proteome</keyword>
<dbReference type="RefSeq" id="WP_011765949.1">
    <property type="nucleotide sequence ID" value="NC_008702.1"/>
</dbReference>
<evidence type="ECO:0000313" key="2">
    <source>
        <dbReference type="EMBL" id="CAL94835.1"/>
    </source>
</evidence>
<dbReference type="Pfam" id="PF10670">
    <property type="entry name" value="DUF4198"/>
    <property type="match status" value="1"/>
</dbReference>
<evidence type="ECO:0000313" key="3">
    <source>
        <dbReference type="Proteomes" id="UP000002588"/>
    </source>
</evidence>
<dbReference type="EMBL" id="AM406670">
    <property type="protein sequence ID" value="CAL94835.1"/>
    <property type="molecule type" value="Genomic_DNA"/>
</dbReference>
<dbReference type="STRING" id="62928.azo2218"/>
<feature type="chain" id="PRO_5002635612" evidence="1">
    <location>
        <begin position="31"/>
        <end position="243"/>
    </location>
</feature>
<accession>A1K7N0</accession>